<accession>A0ABD2L0G5</accession>
<dbReference type="EMBL" id="JBICBT010000587">
    <property type="protein sequence ID" value="KAL3108710.1"/>
    <property type="molecule type" value="Genomic_DNA"/>
</dbReference>
<comment type="caution">
    <text evidence="2">The sequence shown here is derived from an EMBL/GenBank/DDBJ whole genome shotgun (WGS) entry which is preliminary data.</text>
</comment>
<organism evidence="2 3">
    <name type="scientific">Heterodera trifolii</name>
    <dbReference type="NCBI Taxonomy" id="157864"/>
    <lineage>
        <taxon>Eukaryota</taxon>
        <taxon>Metazoa</taxon>
        <taxon>Ecdysozoa</taxon>
        <taxon>Nematoda</taxon>
        <taxon>Chromadorea</taxon>
        <taxon>Rhabditida</taxon>
        <taxon>Tylenchina</taxon>
        <taxon>Tylenchomorpha</taxon>
        <taxon>Tylenchoidea</taxon>
        <taxon>Heteroderidae</taxon>
        <taxon>Heteroderinae</taxon>
        <taxon>Heterodera</taxon>
    </lineage>
</organism>
<reference evidence="2 3" key="1">
    <citation type="submission" date="2024-10" db="EMBL/GenBank/DDBJ databases">
        <authorList>
            <person name="Kim D."/>
        </authorList>
    </citation>
    <scope>NUCLEOTIDE SEQUENCE [LARGE SCALE GENOMIC DNA]</scope>
    <source>
        <strain evidence="2">BH-2024</strain>
    </source>
</reference>
<sequence>MPSSPISVFSALRMISADFWNLGWHFTKICSSFAAAASDTKPDDKKPIKKPGAVALDTKPDDKKPLKNLADSRQSGFFPNYHLSTKFIFGIFKPGPHQQPVHHDPHHQPVHHVPYQQPAHYQDPYQQPAHHHDPYQQPADHYAPPQQAYEEQQQPFQMPSMPTIGGAPLFQFNFMKADNAAPAPVPVAEQQQEVPDAGVSAEQDEEALAADVGADDDDMYNQQPPPAWSNAEATKK</sequence>
<dbReference type="AlphaFoldDB" id="A0ABD2L0G5"/>
<gene>
    <name evidence="2" type="ORF">niasHT_017625</name>
</gene>
<evidence type="ECO:0000313" key="3">
    <source>
        <dbReference type="Proteomes" id="UP001620626"/>
    </source>
</evidence>
<feature type="region of interest" description="Disordered" evidence="1">
    <location>
        <begin position="120"/>
        <end position="163"/>
    </location>
</feature>
<feature type="region of interest" description="Disordered" evidence="1">
    <location>
        <begin position="37"/>
        <end position="67"/>
    </location>
</feature>
<feature type="compositionally biased region" description="Acidic residues" evidence="1">
    <location>
        <begin position="202"/>
        <end position="219"/>
    </location>
</feature>
<protein>
    <submittedName>
        <fullName evidence="2">Uncharacterized protein</fullName>
    </submittedName>
</protein>
<feature type="region of interest" description="Disordered" evidence="1">
    <location>
        <begin position="183"/>
        <end position="236"/>
    </location>
</feature>
<feature type="compositionally biased region" description="Low complexity" evidence="1">
    <location>
        <begin position="142"/>
        <end position="155"/>
    </location>
</feature>
<feature type="compositionally biased region" description="Low complexity" evidence="1">
    <location>
        <begin position="183"/>
        <end position="195"/>
    </location>
</feature>
<proteinExistence type="predicted"/>
<evidence type="ECO:0000256" key="1">
    <source>
        <dbReference type="SAM" id="MobiDB-lite"/>
    </source>
</evidence>
<name>A0ABD2L0G5_9BILA</name>
<evidence type="ECO:0000313" key="2">
    <source>
        <dbReference type="EMBL" id="KAL3108710.1"/>
    </source>
</evidence>
<keyword evidence="3" id="KW-1185">Reference proteome</keyword>
<dbReference type="Proteomes" id="UP001620626">
    <property type="component" value="Unassembled WGS sequence"/>
</dbReference>